<evidence type="ECO:0000313" key="5">
    <source>
        <dbReference type="Proteomes" id="UP000735302"/>
    </source>
</evidence>
<name>A0AAV4BV06_9GAST</name>
<dbReference type="GO" id="GO:0071818">
    <property type="term" value="C:BAT3 complex"/>
    <property type="evidence" value="ECO:0007669"/>
    <property type="project" value="TreeGrafter"/>
</dbReference>
<dbReference type="Gene3D" id="3.10.20.90">
    <property type="entry name" value="Phosphatidylinositol 3-kinase Catalytic Subunit, Chain A, domain 1"/>
    <property type="match status" value="1"/>
</dbReference>
<evidence type="ECO:0000313" key="4">
    <source>
        <dbReference type="EMBL" id="GFO22629.1"/>
    </source>
</evidence>
<gene>
    <name evidence="4" type="ORF">PoB_004913400</name>
</gene>
<organism evidence="4 5">
    <name type="scientific">Plakobranchus ocellatus</name>
    <dbReference type="NCBI Taxonomy" id="259542"/>
    <lineage>
        <taxon>Eukaryota</taxon>
        <taxon>Metazoa</taxon>
        <taxon>Spiralia</taxon>
        <taxon>Lophotrochozoa</taxon>
        <taxon>Mollusca</taxon>
        <taxon>Gastropoda</taxon>
        <taxon>Heterobranchia</taxon>
        <taxon>Euthyneura</taxon>
        <taxon>Panpulmonata</taxon>
        <taxon>Sacoglossa</taxon>
        <taxon>Placobranchoidea</taxon>
        <taxon>Plakobranchidae</taxon>
        <taxon>Plakobranchus</taxon>
    </lineage>
</organism>
<dbReference type="Proteomes" id="UP000735302">
    <property type="component" value="Unassembled WGS sequence"/>
</dbReference>
<evidence type="ECO:0000256" key="1">
    <source>
        <dbReference type="ARBA" id="ARBA00004514"/>
    </source>
</evidence>
<evidence type="ECO:0000256" key="2">
    <source>
        <dbReference type="ARBA" id="ARBA00022490"/>
    </source>
</evidence>
<dbReference type="PANTHER" id="PTHR46555">
    <property type="entry name" value="UBIQUITIN-LIKE PROTEIN 4A"/>
    <property type="match status" value="1"/>
</dbReference>
<dbReference type="InterPro" id="IPR041421">
    <property type="entry name" value="Ubl4_C_TUGS"/>
</dbReference>
<comment type="subcellular location">
    <subcellularLocation>
        <location evidence="1">Cytoplasm</location>
        <location evidence="1">Cytosol</location>
    </subcellularLocation>
</comment>
<reference evidence="4 5" key="1">
    <citation type="journal article" date="2021" name="Elife">
        <title>Chloroplast acquisition without the gene transfer in kleptoplastic sea slugs, Plakobranchus ocellatus.</title>
        <authorList>
            <person name="Maeda T."/>
            <person name="Takahashi S."/>
            <person name="Yoshida T."/>
            <person name="Shimamura S."/>
            <person name="Takaki Y."/>
            <person name="Nagai Y."/>
            <person name="Toyoda A."/>
            <person name="Suzuki Y."/>
            <person name="Arimoto A."/>
            <person name="Ishii H."/>
            <person name="Satoh N."/>
            <person name="Nishiyama T."/>
            <person name="Hasebe M."/>
            <person name="Maruyama T."/>
            <person name="Minagawa J."/>
            <person name="Obokata J."/>
            <person name="Shigenobu S."/>
        </authorList>
    </citation>
    <scope>NUCLEOTIDE SEQUENCE [LARGE SCALE GENOMIC DNA]</scope>
</reference>
<dbReference type="PROSITE" id="PS50053">
    <property type="entry name" value="UBIQUITIN_2"/>
    <property type="match status" value="1"/>
</dbReference>
<dbReference type="InterPro" id="IPR029071">
    <property type="entry name" value="Ubiquitin-like_domsf"/>
</dbReference>
<proteinExistence type="predicted"/>
<sequence length="153" mass="17139">MHLTVKILNGQECVLAASPCSLVSDVKEQVEALLSIPVTDQKLLFKGKALMDAKPLRDYGVEDCAKITLVIKKSSTKPVANVPSVGASAKPAPSNSVPQRPVWEKLRMFLRRHFREKDAEVVLLEFQKEFERNLSTLSLDDIERLALTKLRQQ</sequence>
<dbReference type="AlphaFoldDB" id="A0AAV4BV06"/>
<evidence type="ECO:0000259" key="3">
    <source>
        <dbReference type="PROSITE" id="PS50053"/>
    </source>
</evidence>
<dbReference type="InterPro" id="IPR019954">
    <property type="entry name" value="Ubiquitin_CS"/>
</dbReference>
<dbReference type="GO" id="GO:0051087">
    <property type="term" value="F:protein-folding chaperone binding"/>
    <property type="evidence" value="ECO:0007669"/>
    <property type="project" value="TreeGrafter"/>
</dbReference>
<dbReference type="GO" id="GO:0071816">
    <property type="term" value="P:tail-anchored membrane protein insertion into ER membrane"/>
    <property type="evidence" value="ECO:0007669"/>
    <property type="project" value="TreeGrafter"/>
</dbReference>
<protein>
    <submittedName>
        <fullName evidence="4">Ubiquitin-like protein 4a</fullName>
    </submittedName>
</protein>
<dbReference type="PROSITE" id="PS00299">
    <property type="entry name" value="UBIQUITIN_1"/>
    <property type="match status" value="1"/>
</dbReference>
<dbReference type="EMBL" id="BLXT01005430">
    <property type="protein sequence ID" value="GFO22629.1"/>
    <property type="molecule type" value="Genomic_DNA"/>
</dbReference>
<dbReference type="SUPFAM" id="SSF54236">
    <property type="entry name" value="Ubiquitin-like"/>
    <property type="match status" value="1"/>
</dbReference>
<dbReference type="InterPro" id="IPR047154">
    <property type="entry name" value="UBL4A-like"/>
</dbReference>
<dbReference type="SMART" id="SM00213">
    <property type="entry name" value="UBQ"/>
    <property type="match status" value="1"/>
</dbReference>
<accession>A0AAV4BV06</accession>
<dbReference type="GO" id="GO:0006620">
    <property type="term" value="P:post-translational protein targeting to endoplasmic reticulum membrane"/>
    <property type="evidence" value="ECO:0007669"/>
    <property type="project" value="InterPro"/>
</dbReference>
<dbReference type="Pfam" id="PF00240">
    <property type="entry name" value="ubiquitin"/>
    <property type="match status" value="1"/>
</dbReference>
<keyword evidence="2" id="KW-0963">Cytoplasm</keyword>
<dbReference type="InterPro" id="IPR000626">
    <property type="entry name" value="Ubiquitin-like_dom"/>
</dbReference>
<dbReference type="Pfam" id="PF17840">
    <property type="entry name" value="Tugs"/>
    <property type="match status" value="1"/>
</dbReference>
<feature type="domain" description="Ubiquitin-like" evidence="3">
    <location>
        <begin position="1"/>
        <end position="76"/>
    </location>
</feature>
<comment type="caution">
    <text evidence="4">The sequence shown here is derived from an EMBL/GenBank/DDBJ whole genome shotgun (WGS) entry which is preliminary data.</text>
</comment>
<keyword evidence="5" id="KW-1185">Reference proteome</keyword>
<dbReference type="PANTHER" id="PTHR46555:SF1">
    <property type="entry name" value="UBIQUITIN-LIKE PROTEIN 4A"/>
    <property type="match status" value="1"/>
</dbReference>